<sequence length="213" mass="25339">MAVAGKRNQSDTSAQIKCIELGNFIALSRWDVVNKRMLSEIHASCILKEKKMDFKEIQIIVSILTAITTSILSFFGYLISKWNKKKTQLDVIKEYYKEGDSKELVQIRKNLLNLYDNNNAILSNEFDEDAAFVCNFFNKWSMMVRYGNLPFYIFKGASGHGVRKIYNVLKRYIEKRRKDNPLYANDFEYLYNKIKNYNQKRSKRKWYFLWLKQ</sequence>
<protein>
    <submittedName>
        <fullName evidence="2">Uncharacterized protein</fullName>
    </submittedName>
</protein>
<comment type="caution">
    <text evidence="2">The sequence shown here is derived from an EMBL/GenBank/DDBJ whole genome shotgun (WGS) entry which is preliminary data.</text>
</comment>
<evidence type="ECO:0000256" key="1">
    <source>
        <dbReference type="SAM" id="Phobius"/>
    </source>
</evidence>
<keyword evidence="3" id="KW-1185">Reference proteome</keyword>
<keyword evidence="1" id="KW-0812">Transmembrane</keyword>
<dbReference type="InterPro" id="IPR031876">
    <property type="entry name" value="DUF4760"/>
</dbReference>
<dbReference type="Pfam" id="PF15956">
    <property type="entry name" value="DUF4760"/>
    <property type="match status" value="1"/>
</dbReference>
<dbReference type="AlphaFoldDB" id="A0A494YCD8"/>
<proteinExistence type="predicted"/>
<dbReference type="EMBL" id="RBZM01000001">
    <property type="protein sequence ID" value="RKP57951.1"/>
    <property type="molecule type" value="Genomic_DNA"/>
</dbReference>
<reference evidence="2 3" key="1">
    <citation type="submission" date="2018-10" db="EMBL/GenBank/DDBJ databases">
        <title>Cohnella sp. M2MS4P-1, whole genome shotgun sequence.</title>
        <authorList>
            <person name="Tuo L."/>
        </authorList>
    </citation>
    <scope>NUCLEOTIDE SEQUENCE [LARGE SCALE GENOMIC DNA]</scope>
    <source>
        <strain evidence="2 3">M2MS4P-1</strain>
    </source>
</reference>
<gene>
    <name evidence="2" type="ORF">D7Z26_00080</name>
</gene>
<dbReference type="Proteomes" id="UP000282076">
    <property type="component" value="Unassembled WGS sequence"/>
</dbReference>
<accession>A0A494YCD8</accession>
<feature type="transmembrane region" description="Helical" evidence="1">
    <location>
        <begin position="57"/>
        <end position="79"/>
    </location>
</feature>
<keyword evidence="1" id="KW-0472">Membrane</keyword>
<organism evidence="2 3">
    <name type="scientific">Cohnella endophytica</name>
    <dbReference type="NCBI Taxonomy" id="2419778"/>
    <lineage>
        <taxon>Bacteria</taxon>
        <taxon>Bacillati</taxon>
        <taxon>Bacillota</taxon>
        <taxon>Bacilli</taxon>
        <taxon>Bacillales</taxon>
        <taxon>Paenibacillaceae</taxon>
        <taxon>Cohnella</taxon>
    </lineage>
</organism>
<name>A0A494YCD8_9BACL</name>
<evidence type="ECO:0000313" key="2">
    <source>
        <dbReference type="EMBL" id="RKP57951.1"/>
    </source>
</evidence>
<keyword evidence="1" id="KW-1133">Transmembrane helix</keyword>
<evidence type="ECO:0000313" key="3">
    <source>
        <dbReference type="Proteomes" id="UP000282076"/>
    </source>
</evidence>